<dbReference type="Gene3D" id="3.40.630.30">
    <property type="match status" value="1"/>
</dbReference>
<name>A0A6G9GZU6_9ACTN</name>
<dbReference type="PANTHER" id="PTHR42791">
    <property type="entry name" value="GNAT FAMILY ACETYLTRANSFERASE"/>
    <property type="match status" value="1"/>
</dbReference>
<dbReference type="AlphaFoldDB" id="A0A6G9GZU6"/>
<gene>
    <name evidence="2" type="ORF">HA039_16695</name>
</gene>
<dbReference type="KEGG" id="slia:HA039_16695"/>
<dbReference type="EMBL" id="CP050177">
    <property type="protein sequence ID" value="QIQ03744.1"/>
    <property type="molecule type" value="Genomic_DNA"/>
</dbReference>
<dbReference type="InterPro" id="IPR000182">
    <property type="entry name" value="GNAT_dom"/>
</dbReference>
<proteinExistence type="predicted"/>
<sequence length="199" mass="21936">MSNVSIVRADGADTEEVTSVLATGFHDDPVSCWIFPDEADRARLHPDFFRPFVELALAEGSVWTTADRAAVALWLPVDVTAHDEGPDLRTLYEPILGAYHADRIGAFDVRSTANHPTHTDHQYLPFVAVLPDRVGEGLGTALLTDRLDELDRQGVPSFLEASNERSAKLYARLGYAHLDVTTDLPGGPSLYPMWRDPAR</sequence>
<evidence type="ECO:0000313" key="2">
    <source>
        <dbReference type="EMBL" id="QIQ03744.1"/>
    </source>
</evidence>
<keyword evidence="2" id="KW-0808">Transferase</keyword>
<dbReference type="InterPro" id="IPR016181">
    <property type="entry name" value="Acyl_CoA_acyltransferase"/>
</dbReference>
<dbReference type="PROSITE" id="PS51186">
    <property type="entry name" value="GNAT"/>
    <property type="match status" value="1"/>
</dbReference>
<protein>
    <submittedName>
        <fullName evidence="2">GNAT family N-acetyltransferase</fullName>
    </submittedName>
</protein>
<evidence type="ECO:0000259" key="1">
    <source>
        <dbReference type="PROSITE" id="PS51186"/>
    </source>
</evidence>
<dbReference type="RefSeq" id="WP_167030215.1">
    <property type="nucleotide sequence ID" value="NZ_CP050177.1"/>
</dbReference>
<dbReference type="SUPFAM" id="SSF55729">
    <property type="entry name" value="Acyl-CoA N-acyltransferases (Nat)"/>
    <property type="match status" value="1"/>
</dbReference>
<dbReference type="InterPro" id="IPR052523">
    <property type="entry name" value="Trichothecene_AcTrans"/>
</dbReference>
<evidence type="ECO:0000313" key="3">
    <source>
        <dbReference type="Proteomes" id="UP000501179"/>
    </source>
</evidence>
<dbReference type="CDD" id="cd04301">
    <property type="entry name" value="NAT_SF"/>
    <property type="match status" value="1"/>
</dbReference>
<feature type="domain" description="N-acetyltransferase" evidence="1">
    <location>
        <begin position="58"/>
        <end position="198"/>
    </location>
</feature>
<organism evidence="2 3">
    <name type="scientific">Streptomyces liangshanensis</name>
    <dbReference type="NCBI Taxonomy" id="2717324"/>
    <lineage>
        <taxon>Bacteria</taxon>
        <taxon>Bacillati</taxon>
        <taxon>Actinomycetota</taxon>
        <taxon>Actinomycetes</taxon>
        <taxon>Kitasatosporales</taxon>
        <taxon>Streptomycetaceae</taxon>
        <taxon>Streptomyces</taxon>
    </lineage>
</organism>
<dbReference type="PANTHER" id="PTHR42791:SF1">
    <property type="entry name" value="N-ACETYLTRANSFERASE DOMAIN-CONTAINING PROTEIN"/>
    <property type="match status" value="1"/>
</dbReference>
<dbReference type="Pfam" id="PF00583">
    <property type="entry name" value="Acetyltransf_1"/>
    <property type="match status" value="1"/>
</dbReference>
<keyword evidence="3" id="KW-1185">Reference proteome</keyword>
<dbReference type="Proteomes" id="UP000501179">
    <property type="component" value="Chromosome"/>
</dbReference>
<dbReference type="GO" id="GO:0016747">
    <property type="term" value="F:acyltransferase activity, transferring groups other than amino-acyl groups"/>
    <property type="evidence" value="ECO:0007669"/>
    <property type="project" value="InterPro"/>
</dbReference>
<reference evidence="2 3" key="1">
    <citation type="submission" date="2020-03" db="EMBL/GenBank/DDBJ databases">
        <title>A novel species.</title>
        <authorList>
            <person name="Gao J."/>
        </authorList>
    </citation>
    <scope>NUCLEOTIDE SEQUENCE [LARGE SCALE GENOMIC DNA]</scope>
    <source>
        <strain evidence="2 3">QMT-12</strain>
    </source>
</reference>
<accession>A0A6G9GZU6</accession>